<evidence type="ECO:0000313" key="2">
    <source>
        <dbReference type="Proteomes" id="UP001139981"/>
    </source>
</evidence>
<proteinExistence type="predicted"/>
<gene>
    <name evidence="1" type="ORF">IWW38_001554</name>
</gene>
<accession>A0ACC1M7N7</accession>
<keyword evidence="2" id="KW-1185">Reference proteome</keyword>
<reference evidence="1" key="1">
    <citation type="submission" date="2022-07" db="EMBL/GenBank/DDBJ databases">
        <title>Phylogenomic reconstructions and comparative analyses of Kickxellomycotina fungi.</title>
        <authorList>
            <person name="Reynolds N.K."/>
            <person name="Stajich J.E."/>
            <person name="Barry K."/>
            <person name="Grigoriev I.V."/>
            <person name="Crous P."/>
            <person name="Smith M.E."/>
        </authorList>
    </citation>
    <scope>NUCLEOTIDE SEQUENCE</scope>
    <source>
        <strain evidence="1">CBS 190363</strain>
    </source>
</reference>
<comment type="caution">
    <text evidence="1">The sequence shown here is derived from an EMBL/GenBank/DDBJ whole genome shotgun (WGS) entry which is preliminary data.</text>
</comment>
<dbReference type="Proteomes" id="UP001139981">
    <property type="component" value="Unassembled WGS sequence"/>
</dbReference>
<organism evidence="1 2">
    <name type="scientific">Coemansia aciculifera</name>
    <dbReference type="NCBI Taxonomy" id="417176"/>
    <lineage>
        <taxon>Eukaryota</taxon>
        <taxon>Fungi</taxon>
        <taxon>Fungi incertae sedis</taxon>
        <taxon>Zoopagomycota</taxon>
        <taxon>Kickxellomycotina</taxon>
        <taxon>Kickxellomycetes</taxon>
        <taxon>Kickxellales</taxon>
        <taxon>Kickxellaceae</taxon>
        <taxon>Coemansia</taxon>
    </lineage>
</organism>
<dbReference type="EMBL" id="JANBVB010000085">
    <property type="protein sequence ID" value="KAJ2897967.1"/>
    <property type="molecule type" value="Genomic_DNA"/>
</dbReference>
<feature type="non-terminal residue" evidence="1">
    <location>
        <position position="175"/>
    </location>
</feature>
<sequence>MAITSAAAPALSTAAAAAKGGQCPKCARRVESFAVDTNCSFLMCANVDCTWPFDCQDMGRCFEHDATVPSMRQRAKKRKALVVKDERRNRRATLGLDGRSSVLPSPGSAPRVSGGSKLQSTLSLQQQKQQQLLPQQPQQQLSLGLLPGDLSDWLADLCQQPSSAVATPSSTAAGN</sequence>
<name>A0ACC1M7N7_9FUNG</name>
<evidence type="ECO:0000313" key="1">
    <source>
        <dbReference type="EMBL" id="KAJ2897967.1"/>
    </source>
</evidence>
<protein>
    <submittedName>
        <fullName evidence="1">Uncharacterized protein</fullName>
    </submittedName>
</protein>